<protein>
    <recommendedName>
        <fullName evidence="9">Hydroxyacid dehydrogenase</fullName>
    </recommendedName>
</protein>
<comment type="similarity">
    <text evidence="1 4">Belongs to the D-isomer specific 2-hydroxyacid dehydrogenase family.</text>
</comment>
<dbReference type="InterPro" id="IPR036291">
    <property type="entry name" value="NAD(P)-bd_dom_sf"/>
</dbReference>
<dbReference type="PANTHER" id="PTHR42789:SF1">
    <property type="entry name" value="D-ISOMER SPECIFIC 2-HYDROXYACID DEHYDROGENASE FAMILY PROTEIN (AFU_ORTHOLOGUE AFUA_6G10090)"/>
    <property type="match status" value="1"/>
</dbReference>
<dbReference type="InterPro" id="IPR050857">
    <property type="entry name" value="D-2-hydroxyacid_DH"/>
</dbReference>
<dbReference type="Gene3D" id="3.40.50.720">
    <property type="entry name" value="NAD(P)-binding Rossmann-like Domain"/>
    <property type="match status" value="2"/>
</dbReference>
<evidence type="ECO:0000256" key="2">
    <source>
        <dbReference type="ARBA" id="ARBA00023002"/>
    </source>
</evidence>
<dbReference type="EMBL" id="RBZV01000008">
    <property type="protein sequence ID" value="RKP46064.1"/>
    <property type="molecule type" value="Genomic_DNA"/>
</dbReference>
<dbReference type="PANTHER" id="PTHR42789">
    <property type="entry name" value="D-ISOMER SPECIFIC 2-HYDROXYACID DEHYDROGENASE FAMILY PROTEIN (AFU_ORTHOLOGUE AFUA_6G10090)"/>
    <property type="match status" value="1"/>
</dbReference>
<dbReference type="InterPro" id="IPR029753">
    <property type="entry name" value="D-isomer_DH_CS"/>
</dbReference>
<dbReference type="RefSeq" id="WP_121279844.1">
    <property type="nucleotide sequence ID" value="NZ_RBZV01000008.1"/>
</dbReference>
<dbReference type="FunFam" id="3.40.50.720:FF:000041">
    <property type="entry name" value="D-3-phosphoglycerate dehydrogenase"/>
    <property type="match status" value="1"/>
</dbReference>
<feature type="domain" description="D-isomer specific 2-hydroxyacid dehydrogenase catalytic" evidence="5">
    <location>
        <begin position="67"/>
        <end position="361"/>
    </location>
</feature>
<dbReference type="PROSITE" id="PS00670">
    <property type="entry name" value="D_2_HYDROXYACID_DH_2"/>
    <property type="match status" value="1"/>
</dbReference>
<gene>
    <name evidence="7" type="ORF">D7S89_19055</name>
</gene>
<evidence type="ECO:0000259" key="5">
    <source>
        <dbReference type="Pfam" id="PF00389"/>
    </source>
</evidence>
<dbReference type="SUPFAM" id="SSF52283">
    <property type="entry name" value="Formate/glycerate dehydrogenase catalytic domain-like"/>
    <property type="match status" value="1"/>
</dbReference>
<proteinExistence type="inferred from homology"/>
<evidence type="ECO:0000256" key="1">
    <source>
        <dbReference type="ARBA" id="ARBA00005854"/>
    </source>
</evidence>
<sequence length="366" mass="38816">MNQPFFARVLVVDAAPGPLLFEEMDAFLRHGFEVTLNLRNVPERDAVRQHYGERLSYADFDGFAPQLVLAALARDGIGYEVLKTRVNVPIDRAVIEGAVAPALQRRLAVIAQAGVGVDHIDVATATRQHVLVTNTPGSNADAVAEFALCQMLALTRHTFAYNTASHDGVWAKSNAGPVATELSELTLGLVGIGNIARRLAAKAHLLGMRVMGYGSARFTPEQAATLRIERKETLDELLGEADVVSLHAPLNEATRHLIGAPQLRRMKPGAVLINTARGGLVDEQALADVLSDPHGPLAGAAIDTFAKEKAQYSSPLIGIDKALLSPHIAGTTRSAIRAAALQAVENAAAILAGREGASIVNPQAGR</sequence>
<dbReference type="SUPFAM" id="SSF51735">
    <property type="entry name" value="NAD(P)-binding Rossmann-fold domains"/>
    <property type="match status" value="1"/>
</dbReference>
<dbReference type="OrthoDB" id="9805416at2"/>
<evidence type="ECO:0000256" key="3">
    <source>
        <dbReference type="ARBA" id="ARBA00023027"/>
    </source>
</evidence>
<evidence type="ECO:0000259" key="6">
    <source>
        <dbReference type="Pfam" id="PF02826"/>
    </source>
</evidence>
<keyword evidence="2 4" id="KW-0560">Oxidoreductase</keyword>
<dbReference type="AlphaFoldDB" id="A0A494XD55"/>
<evidence type="ECO:0008006" key="9">
    <source>
        <dbReference type="Google" id="ProtNLM"/>
    </source>
</evidence>
<comment type="caution">
    <text evidence="7">The sequence shown here is derived from an EMBL/GenBank/DDBJ whole genome shotgun (WGS) entry which is preliminary data.</text>
</comment>
<accession>A0A494XD55</accession>
<dbReference type="GO" id="GO:0006564">
    <property type="term" value="P:L-serine biosynthetic process"/>
    <property type="evidence" value="ECO:0007669"/>
    <property type="project" value="UniProtKB-ARBA"/>
</dbReference>
<name>A0A494XD55_9BURK</name>
<keyword evidence="8" id="KW-1185">Reference proteome</keyword>
<dbReference type="InterPro" id="IPR006139">
    <property type="entry name" value="D-isomer_2_OHA_DH_cat_dom"/>
</dbReference>
<dbReference type="Proteomes" id="UP000280434">
    <property type="component" value="Unassembled WGS sequence"/>
</dbReference>
<dbReference type="GO" id="GO:0004617">
    <property type="term" value="F:phosphoglycerate dehydrogenase activity"/>
    <property type="evidence" value="ECO:0007669"/>
    <property type="project" value="UniProtKB-ARBA"/>
</dbReference>
<dbReference type="Pfam" id="PF00389">
    <property type="entry name" value="2-Hacid_dh"/>
    <property type="match status" value="1"/>
</dbReference>
<reference evidence="7 8" key="1">
    <citation type="submission" date="2018-10" db="EMBL/GenBank/DDBJ databases">
        <title>Paraburkholderia sp. 7MK8-2, isolated from soil.</title>
        <authorList>
            <person name="Gao Z.-H."/>
            <person name="Qiu L.-H."/>
        </authorList>
    </citation>
    <scope>NUCLEOTIDE SEQUENCE [LARGE SCALE GENOMIC DNA]</scope>
    <source>
        <strain evidence="7 8">7MK8-2</strain>
    </source>
</reference>
<dbReference type="PROSITE" id="PS00671">
    <property type="entry name" value="D_2_HYDROXYACID_DH_3"/>
    <property type="match status" value="1"/>
</dbReference>
<organism evidence="7 8">
    <name type="scientific">Trinickia fusca</name>
    <dbReference type="NCBI Taxonomy" id="2419777"/>
    <lineage>
        <taxon>Bacteria</taxon>
        <taxon>Pseudomonadati</taxon>
        <taxon>Pseudomonadota</taxon>
        <taxon>Betaproteobacteria</taxon>
        <taxon>Burkholderiales</taxon>
        <taxon>Burkholderiaceae</taxon>
        <taxon>Trinickia</taxon>
    </lineage>
</organism>
<feature type="domain" description="D-isomer specific 2-hydroxyacid dehydrogenase NAD-binding" evidence="6">
    <location>
        <begin position="150"/>
        <end position="329"/>
    </location>
</feature>
<evidence type="ECO:0000313" key="7">
    <source>
        <dbReference type="EMBL" id="RKP46064.1"/>
    </source>
</evidence>
<evidence type="ECO:0000313" key="8">
    <source>
        <dbReference type="Proteomes" id="UP000280434"/>
    </source>
</evidence>
<evidence type="ECO:0000256" key="4">
    <source>
        <dbReference type="RuleBase" id="RU003719"/>
    </source>
</evidence>
<dbReference type="Pfam" id="PF02826">
    <property type="entry name" value="2-Hacid_dh_C"/>
    <property type="match status" value="1"/>
</dbReference>
<dbReference type="GO" id="GO:0051287">
    <property type="term" value="F:NAD binding"/>
    <property type="evidence" value="ECO:0007669"/>
    <property type="project" value="InterPro"/>
</dbReference>
<keyword evidence="3" id="KW-0520">NAD</keyword>
<dbReference type="GO" id="GO:0047545">
    <property type="term" value="F:(S)-2-hydroxyglutarate dehydrogenase activity"/>
    <property type="evidence" value="ECO:0007669"/>
    <property type="project" value="UniProtKB-ARBA"/>
</dbReference>
<dbReference type="InterPro" id="IPR006140">
    <property type="entry name" value="D-isomer_DH_NAD-bd"/>
</dbReference>